<evidence type="ECO:0000256" key="1">
    <source>
        <dbReference type="SAM" id="MobiDB-lite"/>
    </source>
</evidence>
<reference evidence="3" key="1">
    <citation type="journal article" date="2023" name="Commun. Biol.">
        <title>Genome analysis of Parmales, the sister group of diatoms, reveals the evolutionary specialization of diatoms from phago-mixotrophs to photoautotrophs.</title>
        <authorList>
            <person name="Ban H."/>
            <person name="Sato S."/>
            <person name="Yoshikawa S."/>
            <person name="Yamada K."/>
            <person name="Nakamura Y."/>
            <person name="Ichinomiya M."/>
            <person name="Sato N."/>
            <person name="Blanc-Mathieu R."/>
            <person name="Endo H."/>
            <person name="Kuwata A."/>
            <person name="Ogata H."/>
        </authorList>
    </citation>
    <scope>NUCLEOTIDE SEQUENCE [LARGE SCALE GENOMIC DNA]</scope>
</reference>
<protein>
    <submittedName>
        <fullName evidence="2">Uncharacterized protein</fullName>
    </submittedName>
</protein>
<keyword evidence="3" id="KW-1185">Reference proteome</keyword>
<organism evidence="2 3">
    <name type="scientific">Triparma columacea</name>
    <dbReference type="NCBI Taxonomy" id="722753"/>
    <lineage>
        <taxon>Eukaryota</taxon>
        <taxon>Sar</taxon>
        <taxon>Stramenopiles</taxon>
        <taxon>Ochrophyta</taxon>
        <taxon>Bolidophyceae</taxon>
        <taxon>Parmales</taxon>
        <taxon>Triparmaceae</taxon>
        <taxon>Triparma</taxon>
    </lineage>
</organism>
<sequence>MQLHSKLQFDKPTIAQMLAFYTSTATQTFKRFEEFVFTSFMSGAPPAGTEHPTESPYDFYGYHAGYAVAVVPVEGVGLQMAFALFDSDVTVLSVQGEGSGLSSPNPLGLLVIDDIASKAQDGKVVLCPTSVLGVLIERAEQAAIAAGLEVKYSVESLSSIPDVHLISALEGPPPSLDELRSWNESPLMVNIAAKTWPQLLALAKFQDTGDSALFPARLGSIAETAPFRERFQDFKTNFENAHIMGGVLARSAEGAPHGTPAAPQAAVAPQAGDALAQRLAEAQLALAQSKQDEMAEREDQKTYSKPRQTQLVALVGSKTTSSAFFSAAFASREVKAGKSEVLFLQFFTLTFTDQPRSGWPRSGAPVTLPPSFGSGAIGGVFSPSMLLPIREDICTGASGFIESIIPLIVISEFFFGVGNPFAVWLQTFIVAAHNTRCLPASMTFELDAGPFWENLLVEIYLELKDAYQQVLAVINGSPSGGLSTALSLVLLLEKSYEEVFTAKQKEMGMPGASTIFLFLHHDKAKDPESFRLAAPWKSMVGPPRSTLPPASPSRSTSWPASPLSSPTPSPSTGFQAISPWGTIGTYNSASIKAGMLVHNLAAKELGLSPAWSCVRFLVSGSCNNQQCNFHHHSPGDLPTKKIILAYTCEGAAAEEAVQGMHRLKAASASVLAPVCHTPPCSAPRCKRCTGA</sequence>
<accession>A0A9W7G4B1</accession>
<evidence type="ECO:0000313" key="3">
    <source>
        <dbReference type="Proteomes" id="UP001165065"/>
    </source>
</evidence>
<comment type="caution">
    <text evidence="2">The sequence shown here is derived from an EMBL/GenBank/DDBJ whole genome shotgun (WGS) entry which is preliminary data.</text>
</comment>
<proteinExistence type="predicted"/>
<name>A0A9W7G4B1_9STRA</name>
<dbReference type="AlphaFoldDB" id="A0A9W7G4B1"/>
<feature type="compositionally biased region" description="Low complexity" evidence="1">
    <location>
        <begin position="553"/>
        <end position="571"/>
    </location>
</feature>
<dbReference type="EMBL" id="BRYA01000019">
    <property type="protein sequence ID" value="GMI32529.1"/>
    <property type="molecule type" value="Genomic_DNA"/>
</dbReference>
<dbReference type="Proteomes" id="UP001165065">
    <property type="component" value="Unassembled WGS sequence"/>
</dbReference>
<evidence type="ECO:0000313" key="2">
    <source>
        <dbReference type="EMBL" id="GMI32529.1"/>
    </source>
</evidence>
<feature type="region of interest" description="Disordered" evidence="1">
    <location>
        <begin position="541"/>
        <end position="571"/>
    </location>
</feature>
<gene>
    <name evidence="2" type="ORF">TrCOL_g1196</name>
</gene>
<dbReference type="OrthoDB" id="10380487at2759"/>